<evidence type="ECO:0000259" key="2">
    <source>
        <dbReference type="Pfam" id="PF11160"/>
    </source>
</evidence>
<protein>
    <recommendedName>
        <fullName evidence="2">Hypervirulence associated protein TUDOR domain-containing protein</fullName>
    </recommendedName>
</protein>
<keyword evidence="4" id="KW-1185">Reference proteome</keyword>
<dbReference type="Pfam" id="PF11160">
    <property type="entry name" value="Hva1_TUDOR"/>
    <property type="match status" value="1"/>
</dbReference>
<feature type="domain" description="Hypervirulence associated protein TUDOR" evidence="2">
    <location>
        <begin position="7"/>
        <end position="55"/>
    </location>
</feature>
<name>A0A3A2ZN96_9EURO</name>
<dbReference type="EMBL" id="MVGC01000417">
    <property type="protein sequence ID" value="RJE19345.1"/>
    <property type="molecule type" value="Genomic_DNA"/>
</dbReference>
<comment type="caution">
    <text evidence="3">The sequence shown here is derived from an EMBL/GenBank/DDBJ whole genome shotgun (WGS) entry which is preliminary data.</text>
</comment>
<dbReference type="OrthoDB" id="10052172at2759"/>
<evidence type="ECO:0000313" key="3">
    <source>
        <dbReference type="EMBL" id="RJE19345.1"/>
    </source>
</evidence>
<dbReference type="InterPro" id="IPR021331">
    <property type="entry name" value="Hva1_TUDOR"/>
</dbReference>
<dbReference type="AlphaFoldDB" id="A0A3A2ZN96"/>
<sequence length="57" mass="6099">MPLYRNGQSVQYKPIGGPEGPATESVGTIRSVLTHPGSQANRNVNASEDQPRYEVSG</sequence>
<proteinExistence type="predicted"/>
<feature type="region of interest" description="Disordered" evidence="1">
    <location>
        <begin position="1"/>
        <end position="57"/>
    </location>
</feature>
<evidence type="ECO:0000313" key="4">
    <source>
        <dbReference type="Proteomes" id="UP000266188"/>
    </source>
</evidence>
<dbReference type="Proteomes" id="UP000266188">
    <property type="component" value="Unassembled WGS sequence"/>
</dbReference>
<organism evidence="3 4">
    <name type="scientific">Aspergillus sclerotialis</name>
    <dbReference type="NCBI Taxonomy" id="2070753"/>
    <lineage>
        <taxon>Eukaryota</taxon>
        <taxon>Fungi</taxon>
        <taxon>Dikarya</taxon>
        <taxon>Ascomycota</taxon>
        <taxon>Pezizomycotina</taxon>
        <taxon>Eurotiomycetes</taxon>
        <taxon>Eurotiomycetidae</taxon>
        <taxon>Eurotiales</taxon>
        <taxon>Aspergillaceae</taxon>
        <taxon>Aspergillus</taxon>
        <taxon>Aspergillus subgen. Polypaecilum</taxon>
    </lineage>
</organism>
<evidence type="ECO:0000256" key="1">
    <source>
        <dbReference type="SAM" id="MobiDB-lite"/>
    </source>
</evidence>
<feature type="compositionally biased region" description="Polar residues" evidence="1">
    <location>
        <begin position="1"/>
        <end position="11"/>
    </location>
</feature>
<accession>A0A3A2ZN96</accession>
<reference evidence="4" key="1">
    <citation type="submission" date="2017-02" db="EMBL/GenBank/DDBJ databases">
        <authorList>
            <person name="Tafer H."/>
            <person name="Lopandic K."/>
        </authorList>
    </citation>
    <scope>NUCLEOTIDE SEQUENCE [LARGE SCALE GENOMIC DNA]</scope>
    <source>
        <strain evidence="4">CBS 366.77</strain>
    </source>
</reference>
<gene>
    <name evidence="3" type="ORF">PHISCL_08317</name>
</gene>
<feature type="compositionally biased region" description="Polar residues" evidence="1">
    <location>
        <begin position="36"/>
        <end position="48"/>
    </location>
</feature>